<keyword evidence="2" id="KW-0614">Plasmid</keyword>
<dbReference type="RefSeq" id="WP_020732404.1">
    <property type="nucleotide sequence ID" value="NZ_CP014350.1"/>
</dbReference>
<organism evidence="2 3">
    <name type="scientific">Borrelia hermsii HS1</name>
    <dbReference type="NCBI Taxonomy" id="1867252"/>
    <lineage>
        <taxon>Bacteria</taxon>
        <taxon>Pseudomonadati</taxon>
        <taxon>Spirochaetota</taxon>
        <taxon>Spirochaetia</taxon>
        <taxon>Spirochaetales</taxon>
        <taxon>Borreliaceae</taxon>
        <taxon>Borrelia</taxon>
    </lineage>
</organism>
<proteinExistence type="predicted"/>
<keyword evidence="2" id="KW-0449">Lipoprotein</keyword>
<protein>
    <submittedName>
        <fullName evidence="2">Lipoprotein</fullName>
    </submittedName>
</protein>
<keyword evidence="1" id="KW-0175">Coiled coil</keyword>
<reference evidence="2 3" key="2">
    <citation type="journal article" date="2016" name="Genome Announc.">
        <title>Chromosome and Plasmids of the Tick-Borne Relapsing Fever Agent Borrelia hermsii.</title>
        <authorList>
            <person name="Barbour A.G."/>
        </authorList>
    </citation>
    <scope>NUCLEOTIDE SEQUENCE [LARGE SCALE GENOMIC DNA]</scope>
    <source>
        <strain evidence="2 3">HS1</strain>
    </source>
</reference>
<sequence length="276" mass="31918">MKRMCVMLCALELMMGCSLEDEAKIGSFVSDVVKRSHVNRRRSVLTHVNSEFEHVSGGTSDAKTSVEQIYEKLKNRVEEYRRAFRTVQFKFKQGQHQFSIPIFEKFIKLNEAKWDMIYAALGYDVNIIRKLETMMSKITLKELDDKLGSASIVIFCLSNRLYEVTYYFKSVLVDHLNDVSLEQLSLIKSEEDLTKLYDTLKILSDLMSKFIAQSKIVIKKAAKFENDNEAMLDEFVEMLSFERPVGKLILGIIQIGRGIQEFVDGKDEEVDEKDLY</sequence>
<dbReference type="GeneID" id="71843747"/>
<reference evidence="2 3" key="1">
    <citation type="journal article" date="2013" name="J. Bacteriol.">
        <title>Large linear plasmids of Borrelia species that cause relapsing fever.</title>
        <authorList>
            <person name="Miller S.C."/>
            <person name="Porcella S.F."/>
            <person name="Raffel S.J."/>
            <person name="Schwan T.G."/>
            <person name="Barbour A.G."/>
        </authorList>
    </citation>
    <scope>NUCLEOTIDE SEQUENCE [LARGE SCALE GENOMIC DNA]</scope>
    <source>
        <strain evidence="2 3">HS1</strain>
    </source>
</reference>
<feature type="coiled-coil region" evidence="1">
    <location>
        <begin position="63"/>
        <end position="90"/>
    </location>
</feature>
<dbReference type="Proteomes" id="UP000078430">
    <property type="component" value="Plasmid megaplasmid"/>
</dbReference>
<dbReference type="EMBL" id="CP014350">
    <property type="protein sequence ID" value="ANA43709.1"/>
    <property type="molecule type" value="Genomic_DNA"/>
</dbReference>
<geneLocation type="plasmid" evidence="2 3">
    <name>megaplasmid</name>
</geneLocation>
<dbReference type="Gene3D" id="1.10.3160.10">
    <property type="entry name" value="Bbcrasp-1"/>
    <property type="match status" value="1"/>
</dbReference>
<accession>A0ABM6AQV6</accession>
<gene>
    <name evidence="2" type="ORF">AXX13_A0325</name>
</gene>
<name>A0ABM6AQV6_BORHE</name>
<evidence type="ECO:0000313" key="3">
    <source>
        <dbReference type="Proteomes" id="UP000078430"/>
    </source>
</evidence>
<keyword evidence="3" id="KW-1185">Reference proteome</keyword>
<evidence type="ECO:0000256" key="1">
    <source>
        <dbReference type="SAM" id="Coils"/>
    </source>
</evidence>
<evidence type="ECO:0000313" key="2">
    <source>
        <dbReference type="EMBL" id="ANA43709.1"/>
    </source>
</evidence>